<feature type="region of interest" description="Disordered" evidence="1">
    <location>
        <begin position="106"/>
        <end position="144"/>
    </location>
</feature>
<evidence type="ECO:0000256" key="2">
    <source>
        <dbReference type="SAM" id="Phobius"/>
    </source>
</evidence>
<name>A0ABR9GP53_9HYPH</name>
<keyword evidence="2" id="KW-0812">Transmembrane</keyword>
<dbReference type="RefSeq" id="WP_192566887.1">
    <property type="nucleotide sequence ID" value="NZ_JACZEP010000003.1"/>
</dbReference>
<dbReference type="Proteomes" id="UP000598227">
    <property type="component" value="Unassembled WGS sequence"/>
</dbReference>
<reference evidence="3 4" key="1">
    <citation type="submission" date="2020-09" db="EMBL/GenBank/DDBJ databases">
        <title>Draft Genome Sequence of Aminobacter carboxidus type strain DSM 1086, a soil Gram-negative carboxydobacterium.</title>
        <authorList>
            <person name="Turrini P."/>
            <person name="Tescari M."/>
            <person name="Artuso I."/>
            <person name="Lugli G.A."/>
            <person name="Frangipani E."/>
            <person name="Ventura M."/>
            <person name="Visca P."/>
        </authorList>
    </citation>
    <scope>NUCLEOTIDE SEQUENCE [LARGE SCALE GENOMIC DNA]</scope>
    <source>
        <strain evidence="3 4">DSM 1086</strain>
    </source>
</reference>
<proteinExistence type="predicted"/>
<gene>
    <name evidence="3" type="ORF">IHE39_14135</name>
</gene>
<dbReference type="EMBL" id="JACZEP010000003">
    <property type="protein sequence ID" value="MBE1205436.1"/>
    <property type="molecule type" value="Genomic_DNA"/>
</dbReference>
<evidence type="ECO:0000256" key="1">
    <source>
        <dbReference type="SAM" id="MobiDB-lite"/>
    </source>
</evidence>
<accession>A0ABR9GP53</accession>
<keyword evidence="2" id="KW-1133">Transmembrane helix</keyword>
<evidence type="ECO:0000313" key="4">
    <source>
        <dbReference type="Proteomes" id="UP000598227"/>
    </source>
</evidence>
<feature type="compositionally biased region" description="Basic and acidic residues" evidence="1">
    <location>
        <begin position="106"/>
        <end position="128"/>
    </location>
</feature>
<feature type="transmembrane region" description="Helical" evidence="2">
    <location>
        <begin position="12"/>
        <end position="32"/>
    </location>
</feature>
<comment type="caution">
    <text evidence="3">The sequence shown here is derived from an EMBL/GenBank/DDBJ whole genome shotgun (WGS) entry which is preliminary data.</text>
</comment>
<keyword evidence="4" id="KW-1185">Reference proteome</keyword>
<evidence type="ECO:0000313" key="3">
    <source>
        <dbReference type="EMBL" id="MBE1205436.1"/>
    </source>
</evidence>
<keyword evidence="2" id="KW-0472">Membrane</keyword>
<organism evidence="3 4">
    <name type="scientific">Aminobacter carboxidus</name>
    <dbReference type="NCBI Taxonomy" id="376165"/>
    <lineage>
        <taxon>Bacteria</taxon>
        <taxon>Pseudomonadati</taxon>
        <taxon>Pseudomonadota</taxon>
        <taxon>Alphaproteobacteria</taxon>
        <taxon>Hyphomicrobiales</taxon>
        <taxon>Phyllobacteriaceae</taxon>
        <taxon>Aminobacter</taxon>
    </lineage>
</organism>
<sequence length="244" mass="26504">MTILARTMRTRWASSSLLIATLFAFLLAFYFYPIVSFLLRSASTSEITDTIPATATALAQWDGEGLPGEPVYAALVSDLNASAHAAAILGRRLNALEPGMRTVERKAAADRARPDFGHARRGEGEAGRSGRKKMGRSGDLEASEARDWGGDLHLPARCDRCAAKSRHARAQVRQRRSVPANLPAHLDDLVYRYADLHRYRLPRCVGHRHGDPAHSRLADAFGAGAVLAVHLGAHRCSWSSTASA</sequence>
<protein>
    <submittedName>
        <fullName evidence="3">Uncharacterized protein</fullName>
    </submittedName>
</protein>